<feature type="domain" description="Na+/H+ antiporter NhaC-like C-terminal" evidence="10">
    <location>
        <begin position="17"/>
        <end position="188"/>
    </location>
</feature>
<evidence type="ECO:0000256" key="5">
    <source>
        <dbReference type="ARBA" id="ARBA00022692"/>
    </source>
</evidence>
<dbReference type="PANTHER" id="PTHR33451:SF5">
    <property type="entry name" value="NA+_H+ ANTIPORTER"/>
    <property type="match status" value="1"/>
</dbReference>
<keyword evidence="2" id="KW-0813">Transport</keyword>
<feature type="transmembrane region" description="Helical" evidence="9">
    <location>
        <begin position="271"/>
        <end position="290"/>
    </location>
</feature>
<evidence type="ECO:0000256" key="7">
    <source>
        <dbReference type="ARBA" id="ARBA00023136"/>
    </source>
</evidence>
<feature type="transmembrane region" description="Helical" evidence="9">
    <location>
        <begin position="357"/>
        <end position="385"/>
    </location>
</feature>
<dbReference type="GeneID" id="63974885"/>
<evidence type="ECO:0000259" key="10">
    <source>
        <dbReference type="Pfam" id="PF03553"/>
    </source>
</evidence>
<dbReference type="Proteomes" id="UP000029585">
    <property type="component" value="Unassembled WGS sequence"/>
</dbReference>
<evidence type="ECO:0000256" key="4">
    <source>
        <dbReference type="ARBA" id="ARBA00022475"/>
    </source>
</evidence>
<feature type="transmembrane region" description="Helical" evidence="9">
    <location>
        <begin position="16"/>
        <end position="36"/>
    </location>
</feature>
<sequence>MEERKRYPVEFRGGQWWSVVPMLIFLVFCVVYFVGYKVFDMNALAVGGFLGLLIGALFCKTYGAYWDAVLRGIGSSTSVSIVVILLVIGMFTKLMAISGVSQGFVWMAHMVGMPGSIFTAFTFLAACLITTATGSSIGTLTTVFPILYPAGILLGSHPAILAGAILSGAIFGDNLAPISDVTIASTTNQRFRTKEGYADIAGTVGYRLKYALIAGGIALVLFAVFGGGSGAVMEGADEILQANMDPKGLIMLIPVAVLLFVSIRTRDIFKAVTAGLVSGIAVGLLSGTFGPSDILGVENGAATGFIYNGFTGMIGICLFCMALFGAMGVLNESGTMERMIQGICNSRFARTARGAELLIGLGSMLTTLLVGGVTSASVLTFGSVADELGARHQIHPYRRANFLTGYANTFPAILPFISAFIFISASSIEPLLEEYSYLPAVTPLQIFSGAFYPMVLFVVLTVSILTGWDRIYEGPDGAILHKKP</sequence>
<accession>A0A096B832</accession>
<comment type="similarity">
    <text evidence="8">Belongs to the NhaC Na(+)/H(+) (TC 2.A.35) antiporter family.</text>
</comment>
<keyword evidence="3" id="KW-0050">Antiport</keyword>
<keyword evidence="4" id="KW-1003">Cell membrane</keyword>
<dbReference type="eggNOG" id="COG1757">
    <property type="taxonomic scope" value="Bacteria"/>
</dbReference>
<feature type="transmembrane region" description="Helical" evidence="9">
    <location>
        <begin position="310"/>
        <end position="330"/>
    </location>
</feature>
<dbReference type="GO" id="GO:0005886">
    <property type="term" value="C:plasma membrane"/>
    <property type="evidence" value="ECO:0007669"/>
    <property type="project" value="UniProtKB-SubCell"/>
</dbReference>
<evidence type="ECO:0000256" key="8">
    <source>
        <dbReference type="ARBA" id="ARBA00038435"/>
    </source>
</evidence>
<comment type="caution">
    <text evidence="11">The sequence shown here is derived from an EMBL/GenBank/DDBJ whole genome shotgun (WGS) entry which is preliminary data.</text>
</comment>
<feature type="transmembrane region" description="Helical" evidence="9">
    <location>
        <begin position="117"/>
        <end position="140"/>
    </location>
</feature>
<keyword evidence="7 9" id="KW-0472">Membrane</keyword>
<organism evidence="11 12">
    <name type="scientific">Flavonifractor plautii 1_3_50AFAA</name>
    <dbReference type="NCBI Taxonomy" id="742738"/>
    <lineage>
        <taxon>Bacteria</taxon>
        <taxon>Bacillati</taxon>
        <taxon>Bacillota</taxon>
        <taxon>Clostridia</taxon>
        <taxon>Eubacteriales</taxon>
        <taxon>Oscillospiraceae</taxon>
        <taxon>Flavonifractor</taxon>
    </lineage>
</organism>
<evidence type="ECO:0000256" key="2">
    <source>
        <dbReference type="ARBA" id="ARBA00022448"/>
    </source>
</evidence>
<dbReference type="RefSeq" id="WP_007491145.1">
    <property type="nucleotide sequence ID" value="NZ_KN174163.1"/>
</dbReference>
<evidence type="ECO:0000256" key="6">
    <source>
        <dbReference type="ARBA" id="ARBA00022989"/>
    </source>
</evidence>
<dbReference type="GO" id="GO:0015297">
    <property type="term" value="F:antiporter activity"/>
    <property type="evidence" value="ECO:0007669"/>
    <property type="project" value="UniProtKB-KW"/>
</dbReference>
<reference evidence="11 12" key="1">
    <citation type="submission" date="2011-08" db="EMBL/GenBank/DDBJ databases">
        <title>The Genome Sequence of Clostridium orbiscindens 1_3_50AFAA.</title>
        <authorList>
            <consortium name="The Broad Institute Genome Sequencing Platform"/>
            <person name="Earl A."/>
            <person name="Ward D."/>
            <person name="Feldgarden M."/>
            <person name="Gevers D."/>
            <person name="Daigneault M."/>
            <person name="Strauss J."/>
            <person name="Allen-Vercoe E."/>
            <person name="Young S.K."/>
            <person name="Zeng Q."/>
            <person name="Gargeya S."/>
            <person name="Fitzgerald M."/>
            <person name="Haas B."/>
            <person name="Abouelleil A."/>
            <person name="Alvarado L."/>
            <person name="Arachchi H.M."/>
            <person name="Berlin A."/>
            <person name="Brown A."/>
            <person name="Chapman S.B."/>
            <person name="Chen Z."/>
            <person name="Dunbar C."/>
            <person name="Freedman E."/>
            <person name="Gearin G."/>
            <person name="Gellesch M."/>
            <person name="Goldberg J."/>
            <person name="Griggs A."/>
            <person name="Gujja S."/>
            <person name="Heiman D."/>
            <person name="Howarth C."/>
            <person name="Larson L."/>
            <person name="Lui A."/>
            <person name="MacDonald P.J.P."/>
            <person name="Montmayeur A."/>
            <person name="Murphy C."/>
            <person name="Neiman D."/>
            <person name="Pearson M."/>
            <person name="Priest M."/>
            <person name="Roberts A."/>
            <person name="Saif S."/>
            <person name="Shea T."/>
            <person name="Shenoy N."/>
            <person name="Sisk P."/>
            <person name="Stolte C."/>
            <person name="Sykes S."/>
            <person name="Wortman J."/>
            <person name="Nusbaum C."/>
            <person name="Birren B."/>
        </authorList>
    </citation>
    <scope>NUCLEOTIDE SEQUENCE [LARGE SCALE GENOMIC DNA]</scope>
    <source>
        <strain evidence="11 12">1_3_50AFAA</strain>
    </source>
</reference>
<keyword evidence="12" id="KW-1185">Reference proteome</keyword>
<dbReference type="InterPro" id="IPR052180">
    <property type="entry name" value="NhaC_Na-H+_Antiporter"/>
</dbReference>
<name>A0A096B832_FLAPL</name>
<feature type="transmembrane region" description="Helical" evidence="9">
    <location>
        <begin position="405"/>
        <end position="425"/>
    </location>
</feature>
<protein>
    <recommendedName>
        <fullName evidence="10">Na+/H+ antiporter NhaC-like C-terminal domain-containing protein</fullName>
    </recommendedName>
</protein>
<evidence type="ECO:0000256" key="3">
    <source>
        <dbReference type="ARBA" id="ARBA00022449"/>
    </source>
</evidence>
<dbReference type="PATRIC" id="fig|742738.3.peg.2239"/>
<evidence type="ECO:0000256" key="9">
    <source>
        <dbReference type="SAM" id="Phobius"/>
    </source>
</evidence>
<dbReference type="AlphaFoldDB" id="A0A096B832"/>
<feature type="transmembrane region" description="Helical" evidence="9">
    <location>
        <begin position="43"/>
        <end position="65"/>
    </location>
</feature>
<dbReference type="HOGENOM" id="CLU_043525_1_0_9"/>
<feature type="transmembrane region" description="Helical" evidence="9">
    <location>
        <begin position="210"/>
        <end position="228"/>
    </location>
</feature>
<dbReference type="InterPro" id="IPR018461">
    <property type="entry name" value="Na/H_Antiport_NhaC-like_C"/>
</dbReference>
<dbReference type="PANTHER" id="PTHR33451">
    <property type="entry name" value="MALATE-2H(+)/NA(+)-LACTATE ANTIPORTER"/>
    <property type="match status" value="1"/>
</dbReference>
<keyword evidence="6 9" id="KW-1133">Transmembrane helix</keyword>
<proteinExistence type="inferred from homology"/>
<comment type="subcellular location">
    <subcellularLocation>
        <location evidence="1">Cell membrane</location>
        <topology evidence="1">Multi-pass membrane protein</topology>
    </subcellularLocation>
</comment>
<evidence type="ECO:0000256" key="1">
    <source>
        <dbReference type="ARBA" id="ARBA00004651"/>
    </source>
</evidence>
<keyword evidence="5 9" id="KW-0812">Transmembrane</keyword>
<feature type="transmembrane region" description="Helical" evidence="9">
    <location>
        <begin position="446"/>
        <end position="468"/>
    </location>
</feature>
<evidence type="ECO:0000313" key="12">
    <source>
        <dbReference type="Proteomes" id="UP000029585"/>
    </source>
</evidence>
<feature type="transmembrane region" description="Helical" evidence="9">
    <location>
        <begin position="248"/>
        <end position="264"/>
    </location>
</feature>
<dbReference type="Pfam" id="PF03553">
    <property type="entry name" value="Na_H_antiporter"/>
    <property type="match status" value="1"/>
</dbReference>
<dbReference type="EMBL" id="ADLO01000062">
    <property type="protein sequence ID" value="KGF55200.1"/>
    <property type="molecule type" value="Genomic_DNA"/>
</dbReference>
<feature type="transmembrane region" description="Helical" evidence="9">
    <location>
        <begin position="77"/>
        <end position="96"/>
    </location>
</feature>
<gene>
    <name evidence="11" type="ORF">HMPREF9460_02179</name>
</gene>
<evidence type="ECO:0000313" key="11">
    <source>
        <dbReference type="EMBL" id="KGF55200.1"/>
    </source>
</evidence>